<keyword evidence="8" id="KW-0812">Transmembrane</keyword>
<organism evidence="9 10">
    <name type="scientific">Pseudallescheria apiosperma</name>
    <name type="common">Scedosporium apiospermum</name>
    <dbReference type="NCBI Taxonomy" id="563466"/>
    <lineage>
        <taxon>Eukaryota</taxon>
        <taxon>Fungi</taxon>
        <taxon>Dikarya</taxon>
        <taxon>Ascomycota</taxon>
        <taxon>Pezizomycotina</taxon>
        <taxon>Sordariomycetes</taxon>
        <taxon>Hypocreomycetidae</taxon>
        <taxon>Microascales</taxon>
        <taxon>Microascaceae</taxon>
        <taxon>Scedosporium</taxon>
    </lineage>
</organism>
<evidence type="ECO:0008006" key="11">
    <source>
        <dbReference type="Google" id="ProtNLM"/>
    </source>
</evidence>
<dbReference type="PRINTS" id="PR00463">
    <property type="entry name" value="EP450I"/>
</dbReference>
<dbReference type="Pfam" id="PF00067">
    <property type="entry name" value="p450"/>
    <property type="match status" value="1"/>
</dbReference>
<accession>A0A084G999</accession>
<evidence type="ECO:0000256" key="4">
    <source>
        <dbReference type="ARBA" id="ARBA00023002"/>
    </source>
</evidence>
<dbReference type="Gene3D" id="3.40.50.720">
    <property type="entry name" value="NAD(P)-binding Rossmann-like Domain"/>
    <property type="match status" value="1"/>
</dbReference>
<dbReference type="PANTHER" id="PTHR46300">
    <property type="entry name" value="P450, PUTATIVE (EUROFUNG)-RELATED-RELATED"/>
    <property type="match status" value="1"/>
</dbReference>
<reference evidence="9 10" key="1">
    <citation type="journal article" date="2014" name="Genome Announc.">
        <title>Draft genome sequence of the pathogenic fungus Scedosporium apiospermum.</title>
        <authorList>
            <person name="Vandeputte P."/>
            <person name="Ghamrawi S."/>
            <person name="Rechenmann M."/>
            <person name="Iltis A."/>
            <person name="Giraud S."/>
            <person name="Fleury M."/>
            <person name="Thornton C."/>
            <person name="Delhaes L."/>
            <person name="Meyer W."/>
            <person name="Papon N."/>
            <person name="Bouchara J.P."/>
        </authorList>
    </citation>
    <scope>NUCLEOTIDE SEQUENCE [LARGE SCALE GENOMIC DNA]</scope>
    <source>
        <strain evidence="9 10">IHEM 14462</strain>
    </source>
</reference>
<sequence>MIEQAKQHFLDFIEKNPTVLAFGLVTLSGAAFFVAIAEYFKPVGKRKLKDGRKSHLPPGPRGLPILGSLHLLKDARHDPYHKLLLDLAKYGEMTTVHVGSKTWIFLNSHRVVSEIIAKRGSVTNTRSPMPISSGIVSHDGRSLILPQEAWAERRRVMHSLLSGSALKQYGEWQELESTQLMAEYLFKPHLWYKHHYRYANSVIHRIALGERLSKSTQELADLQNCVTFFVGSIGSSVIDWFPDLAKLPKFMQFWRPHWEALAEWNYNVYMSWWAPARKQVDEGTAPPSFIRDVLLHSDTKYKGNDEDCMYLAMQLIEAGSDTTREALNIMVMASLEYPEPFRKARLEIDQLCGTGENARLPVLTDMDDLRYICAIAKEVLRWRPIFILTPDHVASRDFEFEGYRFPAGTGFVINEVPVGNECENPEVFYPERWMDGHETDIAHGLWQFGGGRRICVGYRLAQRSLFINIARLVQCVDFKPDGPYNSKILNQESTDEPFPVKATIRSKHYENLIVREATKAGVLGDAHHILEQVAYIFAACSLLLSANDILNQQFHNNWTSNAGWNWDKEIVIITGGSSGIGATLAQELYARNPKTRIVVIDYVPLTWEPEKGSPVSYYQCDLSNSSNIQAVCNKIRQQVGHPTVLVNNAGICRGVTVCDGAYGDVESTIRTNLIAPFLLAKEFLPWMIQHDHGHIVNISSMSALLPPSKVADYAATKAGLVALHEALQLELKYAHDAPRVRLSLAIFSFIKTPLFRGETRQSHFFFPLLDVRTVAESLVDVLYGGYGKTIYMPGIMRYVAIMVMLLPLLSPQLPEI</sequence>
<dbReference type="InterPro" id="IPR002347">
    <property type="entry name" value="SDR_fam"/>
</dbReference>
<dbReference type="InterPro" id="IPR001128">
    <property type="entry name" value="Cyt_P450"/>
</dbReference>
<comment type="similarity">
    <text evidence="1">Belongs to the cytochrome P450 family.</text>
</comment>
<dbReference type="InterPro" id="IPR002401">
    <property type="entry name" value="Cyt_P450_E_grp-I"/>
</dbReference>
<dbReference type="KEGG" id="sapo:SAPIO_CDS4093"/>
<keyword evidence="6" id="KW-0503">Monooxygenase</keyword>
<evidence type="ECO:0000313" key="9">
    <source>
        <dbReference type="EMBL" id="KEZ43911.1"/>
    </source>
</evidence>
<dbReference type="PANTHER" id="PTHR46300:SF2">
    <property type="entry name" value="CYTOCHROME P450 MONOOXYGENASE ALNH-RELATED"/>
    <property type="match status" value="1"/>
</dbReference>
<evidence type="ECO:0000256" key="7">
    <source>
        <dbReference type="PIRSR" id="PIRSR602401-1"/>
    </source>
</evidence>
<dbReference type="VEuPathDB" id="FungiDB:SAPIO_CDS4093"/>
<dbReference type="GO" id="GO:0004497">
    <property type="term" value="F:monooxygenase activity"/>
    <property type="evidence" value="ECO:0007669"/>
    <property type="project" value="UniProtKB-KW"/>
</dbReference>
<dbReference type="Proteomes" id="UP000028545">
    <property type="component" value="Unassembled WGS sequence"/>
</dbReference>
<dbReference type="AlphaFoldDB" id="A0A084G999"/>
<dbReference type="GO" id="GO:0016705">
    <property type="term" value="F:oxidoreductase activity, acting on paired donors, with incorporation or reduction of molecular oxygen"/>
    <property type="evidence" value="ECO:0007669"/>
    <property type="project" value="InterPro"/>
</dbReference>
<dbReference type="HOGENOM" id="CLU_346172_0_0_1"/>
<evidence type="ECO:0000256" key="1">
    <source>
        <dbReference type="ARBA" id="ARBA00010617"/>
    </source>
</evidence>
<dbReference type="InterPro" id="IPR036291">
    <property type="entry name" value="NAD(P)-bd_dom_sf"/>
</dbReference>
<dbReference type="RefSeq" id="XP_016643710.1">
    <property type="nucleotide sequence ID" value="XM_016786734.1"/>
</dbReference>
<dbReference type="InterPro" id="IPR036396">
    <property type="entry name" value="Cyt_P450_sf"/>
</dbReference>
<feature type="binding site" description="axial binding residue" evidence="7">
    <location>
        <position position="455"/>
    </location>
    <ligand>
        <name>heme</name>
        <dbReference type="ChEBI" id="CHEBI:30413"/>
    </ligand>
    <ligandPart>
        <name>Fe</name>
        <dbReference type="ChEBI" id="CHEBI:18248"/>
    </ligandPart>
</feature>
<dbReference type="PROSITE" id="PS00061">
    <property type="entry name" value="ADH_SHORT"/>
    <property type="match status" value="1"/>
</dbReference>
<dbReference type="GO" id="GO:0005506">
    <property type="term" value="F:iron ion binding"/>
    <property type="evidence" value="ECO:0007669"/>
    <property type="project" value="InterPro"/>
</dbReference>
<keyword evidence="10" id="KW-1185">Reference proteome</keyword>
<comment type="caution">
    <text evidence="9">The sequence shown here is derived from an EMBL/GenBank/DDBJ whole genome shotgun (WGS) entry which is preliminary data.</text>
</comment>
<proteinExistence type="inferred from homology"/>
<comment type="cofactor">
    <cofactor evidence="7">
        <name>heme</name>
        <dbReference type="ChEBI" id="CHEBI:30413"/>
    </cofactor>
</comment>
<keyword evidence="7" id="KW-0349">Heme</keyword>
<dbReference type="Pfam" id="PF00106">
    <property type="entry name" value="adh_short"/>
    <property type="match status" value="1"/>
</dbReference>
<dbReference type="SUPFAM" id="SSF48264">
    <property type="entry name" value="Cytochrome P450"/>
    <property type="match status" value="1"/>
</dbReference>
<dbReference type="Gene3D" id="1.10.630.10">
    <property type="entry name" value="Cytochrome P450"/>
    <property type="match status" value="1"/>
</dbReference>
<feature type="transmembrane region" description="Helical" evidence="8">
    <location>
        <begin position="20"/>
        <end position="40"/>
    </location>
</feature>
<protein>
    <recommendedName>
        <fullName evidence="11">Cytochrome P450</fullName>
    </recommendedName>
</protein>
<evidence type="ECO:0000313" key="10">
    <source>
        <dbReference type="Proteomes" id="UP000028545"/>
    </source>
</evidence>
<dbReference type="PRINTS" id="PR00385">
    <property type="entry name" value="P450"/>
</dbReference>
<keyword evidence="2 7" id="KW-0479">Metal-binding</keyword>
<keyword evidence="4" id="KW-0560">Oxidoreductase</keyword>
<keyword evidence="8" id="KW-0472">Membrane</keyword>
<name>A0A084G999_PSEDA</name>
<evidence type="ECO:0000256" key="3">
    <source>
        <dbReference type="ARBA" id="ARBA00022857"/>
    </source>
</evidence>
<dbReference type="GO" id="GO:0020037">
    <property type="term" value="F:heme binding"/>
    <property type="evidence" value="ECO:0007669"/>
    <property type="project" value="InterPro"/>
</dbReference>
<dbReference type="InterPro" id="IPR050364">
    <property type="entry name" value="Cytochrome_P450_fung"/>
</dbReference>
<dbReference type="GeneID" id="27723165"/>
<evidence type="ECO:0000256" key="6">
    <source>
        <dbReference type="ARBA" id="ARBA00023033"/>
    </source>
</evidence>
<evidence type="ECO:0000256" key="2">
    <source>
        <dbReference type="ARBA" id="ARBA00022723"/>
    </source>
</evidence>
<dbReference type="InterPro" id="IPR017972">
    <property type="entry name" value="Cyt_P450_CS"/>
</dbReference>
<keyword evidence="8" id="KW-1133">Transmembrane helix</keyword>
<keyword evidence="5 7" id="KW-0408">Iron</keyword>
<dbReference type="EMBL" id="JOWA01000090">
    <property type="protein sequence ID" value="KEZ43911.1"/>
    <property type="molecule type" value="Genomic_DNA"/>
</dbReference>
<evidence type="ECO:0000256" key="8">
    <source>
        <dbReference type="SAM" id="Phobius"/>
    </source>
</evidence>
<dbReference type="InterPro" id="IPR020904">
    <property type="entry name" value="Sc_DH/Rdtase_CS"/>
</dbReference>
<dbReference type="CDD" id="cd11065">
    <property type="entry name" value="CYP64-like"/>
    <property type="match status" value="1"/>
</dbReference>
<gene>
    <name evidence="9" type="ORF">SAPIO_CDS4093</name>
</gene>
<dbReference type="OrthoDB" id="1103324at2759"/>
<dbReference type="SUPFAM" id="SSF51735">
    <property type="entry name" value="NAD(P)-binding Rossmann-fold domains"/>
    <property type="match status" value="1"/>
</dbReference>
<keyword evidence="3" id="KW-0521">NADP</keyword>
<evidence type="ECO:0000256" key="5">
    <source>
        <dbReference type="ARBA" id="ARBA00023004"/>
    </source>
</evidence>
<dbReference type="PROSITE" id="PS00086">
    <property type="entry name" value="CYTOCHROME_P450"/>
    <property type="match status" value="1"/>
</dbReference>